<evidence type="ECO:0000256" key="7">
    <source>
        <dbReference type="SAM" id="Phobius"/>
    </source>
</evidence>
<keyword evidence="4 7" id="KW-1133">Transmembrane helix</keyword>
<evidence type="ECO:0000256" key="3">
    <source>
        <dbReference type="ARBA" id="ARBA00022692"/>
    </source>
</evidence>
<sequence>MDSGIQLLTGLDQAVIGLYLIGVVGVGLLVARRRAGTEAFFLNSRASKWPVIGLALVAANISSSTLVGLAGAAYANGISVYNYEWTAAPMIVLSCALVMPVILRARIFTMPEFLERRYAPFARTYFSALTILLNVLLDTAGTLFAGALMFRMLAPEVPLWQVAAVLAGITGLYSVTGGLRSLLATEVVQAVVLLVGGLVITVFAFQHAGGWHEVMTRVPPEKLSLIRPADDPAMPWTGLVIGIPIMGFYFWCSNQFMMQQVLSAQSLDQARWGSLFAALLKLPVLVFMVLPGAAALLIFPDLRHPDEVYPRLIFGLLPHGLMGLVIAGFLAAMMSTLASTYNAASTLLAMDFVARFRPKTSEAALVQTARWATAVFAAVSVAWVPVLEHASSSLMQYLQGMLSYTVPPIAALYVAGIFWPRANASGAAAALSVGALTGAALFLAIQVFHVLPMHFLIAAGVIFGFSLAALALVSLMTAPPDVERVGPMTFRLADWRAETEVLRSRPWFQNYRILSGLLLVLTAAVVWTFR</sequence>
<dbReference type="Proteomes" id="UP000249725">
    <property type="component" value="Unassembled WGS sequence"/>
</dbReference>
<dbReference type="PANTHER" id="PTHR11819">
    <property type="entry name" value="SOLUTE CARRIER FAMILY 5"/>
    <property type="match status" value="1"/>
</dbReference>
<dbReference type="PROSITE" id="PS50283">
    <property type="entry name" value="NA_SOLUT_SYMP_3"/>
    <property type="match status" value="1"/>
</dbReference>
<feature type="transmembrane region" description="Helical" evidence="7">
    <location>
        <begin position="14"/>
        <end position="31"/>
    </location>
</feature>
<feature type="transmembrane region" description="Helical" evidence="7">
    <location>
        <begin position="319"/>
        <end position="343"/>
    </location>
</feature>
<dbReference type="InterPro" id="IPR038377">
    <property type="entry name" value="Na/Glc_symporter_sf"/>
</dbReference>
<evidence type="ECO:0000256" key="4">
    <source>
        <dbReference type="ARBA" id="ARBA00022989"/>
    </source>
</evidence>
<evidence type="ECO:0000313" key="9">
    <source>
        <dbReference type="Proteomes" id="UP000249725"/>
    </source>
</evidence>
<evidence type="ECO:0000256" key="6">
    <source>
        <dbReference type="RuleBase" id="RU362091"/>
    </source>
</evidence>
<feature type="transmembrane region" description="Helical" evidence="7">
    <location>
        <begin position="187"/>
        <end position="205"/>
    </location>
</feature>
<feature type="transmembrane region" description="Helical" evidence="7">
    <location>
        <begin position="233"/>
        <end position="252"/>
    </location>
</feature>
<dbReference type="GO" id="GO:0005886">
    <property type="term" value="C:plasma membrane"/>
    <property type="evidence" value="ECO:0007669"/>
    <property type="project" value="TreeGrafter"/>
</dbReference>
<dbReference type="GO" id="GO:0005412">
    <property type="term" value="F:D-glucose:sodium symporter activity"/>
    <property type="evidence" value="ECO:0007669"/>
    <property type="project" value="TreeGrafter"/>
</dbReference>
<reference evidence="9" key="1">
    <citation type="submission" date="2018-05" db="EMBL/GenBank/DDBJ databases">
        <authorList>
            <person name="Li X."/>
        </authorList>
    </citation>
    <scope>NUCLEOTIDE SEQUENCE [LARGE SCALE GENOMIC DNA]</scope>
    <source>
        <strain evidence="9">YIM 73061</strain>
    </source>
</reference>
<evidence type="ECO:0000256" key="5">
    <source>
        <dbReference type="ARBA" id="ARBA00023136"/>
    </source>
</evidence>
<feature type="transmembrane region" description="Helical" evidence="7">
    <location>
        <begin position="426"/>
        <end position="449"/>
    </location>
</feature>
<accession>A0A328A8N0</accession>
<comment type="caution">
    <text evidence="8">The sequence shown here is derived from an EMBL/GenBank/DDBJ whole genome shotgun (WGS) entry which is preliminary data.</text>
</comment>
<dbReference type="InterPro" id="IPR001734">
    <property type="entry name" value="Na/solute_symporter"/>
</dbReference>
<dbReference type="PANTHER" id="PTHR11819:SF195">
    <property type="entry name" value="SODIUM_GLUCOSE COTRANSPORTER 4"/>
    <property type="match status" value="1"/>
</dbReference>
<dbReference type="RefSeq" id="WP_111516147.1">
    <property type="nucleotide sequence ID" value="NZ_QFYR01000005.1"/>
</dbReference>
<feature type="transmembrane region" description="Helical" evidence="7">
    <location>
        <begin position="397"/>
        <end position="419"/>
    </location>
</feature>
<dbReference type="AlphaFoldDB" id="A0A328A8N0"/>
<gene>
    <name evidence="8" type="ORF">DJ018_16820</name>
</gene>
<feature type="transmembrane region" description="Helical" evidence="7">
    <location>
        <begin position="273"/>
        <end position="299"/>
    </location>
</feature>
<keyword evidence="9" id="KW-1185">Reference proteome</keyword>
<feature type="transmembrane region" description="Helical" evidence="7">
    <location>
        <begin position="157"/>
        <end position="175"/>
    </location>
</feature>
<comment type="subcellular location">
    <subcellularLocation>
        <location evidence="1">Membrane</location>
        <topology evidence="1">Multi-pass membrane protein</topology>
    </subcellularLocation>
</comment>
<feature type="transmembrane region" description="Helical" evidence="7">
    <location>
        <begin position="364"/>
        <end position="385"/>
    </location>
</feature>
<evidence type="ECO:0000313" key="8">
    <source>
        <dbReference type="EMBL" id="RAK50835.1"/>
    </source>
</evidence>
<keyword evidence="5 7" id="KW-0472">Membrane</keyword>
<dbReference type="Pfam" id="PF00474">
    <property type="entry name" value="SSF"/>
    <property type="match status" value="1"/>
</dbReference>
<feature type="transmembrane region" description="Helical" evidence="7">
    <location>
        <begin position="126"/>
        <end position="151"/>
    </location>
</feature>
<evidence type="ECO:0000256" key="1">
    <source>
        <dbReference type="ARBA" id="ARBA00004141"/>
    </source>
</evidence>
<feature type="transmembrane region" description="Helical" evidence="7">
    <location>
        <begin position="87"/>
        <end position="105"/>
    </location>
</feature>
<name>A0A328A8N0_9CAUL</name>
<dbReference type="Gene3D" id="1.20.1730.10">
    <property type="entry name" value="Sodium/glucose cotransporter"/>
    <property type="match status" value="1"/>
</dbReference>
<protein>
    <submittedName>
        <fullName evidence="8">Sodium transporter</fullName>
    </submittedName>
</protein>
<dbReference type="NCBIfam" id="TIGR00813">
    <property type="entry name" value="sss"/>
    <property type="match status" value="1"/>
</dbReference>
<dbReference type="OrthoDB" id="9814523at2"/>
<feature type="transmembrane region" description="Helical" evidence="7">
    <location>
        <begin position="511"/>
        <end position="529"/>
    </location>
</feature>
<evidence type="ECO:0000256" key="2">
    <source>
        <dbReference type="ARBA" id="ARBA00006434"/>
    </source>
</evidence>
<feature type="transmembrane region" description="Helical" evidence="7">
    <location>
        <begin position="51"/>
        <end position="75"/>
    </location>
</feature>
<comment type="similarity">
    <text evidence="2 6">Belongs to the sodium:solute symporter (SSF) (TC 2.A.21) family.</text>
</comment>
<dbReference type="CDD" id="cd10329">
    <property type="entry name" value="SLC5sbd_SGLT1-like"/>
    <property type="match status" value="1"/>
</dbReference>
<proteinExistence type="inferred from homology"/>
<organism evidence="8 9">
    <name type="scientific">Phenylobacterium deserti</name>
    <dbReference type="NCBI Taxonomy" id="1914756"/>
    <lineage>
        <taxon>Bacteria</taxon>
        <taxon>Pseudomonadati</taxon>
        <taxon>Pseudomonadota</taxon>
        <taxon>Alphaproteobacteria</taxon>
        <taxon>Caulobacterales</taxon>
        <taxon>Caulobacteraceae</taxon>
        <taxon>Phenylobacterium</taxon>
    </lineage>
</organism>
<feature type="transmembrane region" description="Helical" evidence="7">
    <location>
        <begin position="455"/>
        <end position="478"/>
    </location>
</feature>
<dbReference type="EMBL" id="QFYR01000005">
    <property type="protein sequence ID" value="RAK50835.1"/>
    <property type="molecule type" value="Genomic_DNA"/>
</dbReference>
<keyword evidence="3 7" id="KW-0812">Transmembrane</keyword>